<dbReference type="AlphaFoldDB" id="A0A4Z2HZP9"/>
<accession>A0A4Z2HZP9</accession>
<organism evidence="1 2">
    <name type="scientific">Liparis tanakae</name>
    <name type="common">Tanaka's snailfish</name>
    <dbReference type="NCBI Taxonomy" id="230148"/>
    <lineage>
        <taxon>Eukaryota</taxon>
        <taxon>Metazoa</taxon>
        <taxon>Chordata</taxon>
        <taxon>Craniata</taxon>
        <taxon>Vertebrata</taxon>
        <taxon>Euteleostomi</taxon>
        <taxon>Actinopterygii</taxon>
        <taxon>Neopterygii</taxon>
        <taxon>Teleostei</taxon>
        <taxon>Neoteleostei</taxon>
        <taxon>Acanthomorphata</taxon>
        <taxon>Eupercaria</taxon>
        <taxon>Perciformes</taxon>
        <taxon>Cottioidei</taxon>
        <taxon>Cottales</taxon>
        <taxon>Liparidae</taxon>
        <taxon>Liparis</taxon>
    </lineage>
</organism>
<dbReference type="EMBL" id="SRLO01000163">
    <property type="protein sequence ID" value="TNN70443.1"/>
    <property type="molecule type" value="Genomic_DNA"/>
</dbReference>
<comment type="caution">
    <text evidence="1">The sequence shown here is derived from an EMBL/GenBank/DDBJ whole genome shotgun (WGS) entry which is preliminary data.</text>
</comment>
<name>A0A4Z2HZP9_9TELE</name>
<protein>
    <submittedName>
        <fullName evidence="1">Uncharacterized protein</fullName>
    </submittedName>
</protein>
<gene>
    <name evidence="1" type="ORF">EYF80_019320</name>
</gene>
<sequence>MQIPVQYNELQCLIHLHLKFRAEPDVLPVMGLLGLGTGGTCSDLRGGAGAEAWGRLNTVLRRRGKKDASNELIGRRSL</sequence>
<dbReference type="Proteomes" id="UP000314294">
    <property type="component" value="Unassembled WGS sequence"/>
</dbReference>
<evidence type="ECO:0000313" key="2">
    <source>
        <dbReference type="Proteomes" id="UP000314294"/>
    </source>
</evidence>
<keyword evidence="2" id="KW-1185">Reference proteome</keyword>
<evidence type="ECO:0000313" key="1">
    <source>
        <dbReference type="EMBL" id="TNN70443.1"/>
    </source>
</evidence>
<reference evidence="1 2" key="1">
    <citation type="submission" date="2019-03" db="EMBL/GenBank/DDBJ databases">
        <title>First draft genome of Liparis tanakae, snailfish: a comprehensive survey of snailfish specific genes.</title>
        <authorList>
            <person name="Kim W."/>
            <person name="Song I."/>
            <person name="Jeong J.-H."/>
            <person name="Kim D."/>
            <person name="Kim S."/>
            <person name="Ryu S."/>
            <person name="Song J.Y."/>
            <person name="Lee S.K."/>
        </authorList>
    </citation>
    <scope>NUCLEOTIDE SEQUENCE [LARGE SCALE GENOMIC DNA]</scope>
    <source>
        <tissue evidence="1">Muscle</tissue>
    </source>
</reference>
<proteinExistence type="predicted"/>